<sequence length="117" mass="13667">MNQLDNFHLEQGEDLKKMIGAANVKAVFDAAIKVVLQPPRPKKKRQKRRPPCIMISKPINLHENALLDVEQSYQTHQNMNYEQQKKAMLRVMDNAANIVPQESYCKYLALFEWNSKR</sequence>
<accession>A0A6N2LS80</accession>
<protein>
    <submittedName>
        <fullName evidence="1">Uncharacterized protein</fullName>
    </submittedName>
</protein>
<gene>
    <name evidence="1" type="ORF">SVIM_LOCUS273518</name>
</gene>
<dbReference type="AlphaFoldDB" id="A0A6N2LS80"/>
<name>A0A6N2LS80_SALVM</name>
<reference evidence="1" key="1">
    <citation type="submission" date="2019-03" db="EMBL/GenBank/DDBJ databases">
        <authorList>
            <person name="Mank J."/>
            <person name="Almeida P."/>
        </authorList>
    </citation>
    <scope>NUCLEOTIDE SEQUENCE</scope>
    <source>
        <strain evidence="1">78183</strain>
    </source>
</reference>
<organism evidence="1">
    <name type="scientific">Salix viminalis</name>
    <name type="common">Common osier</name>
    <name type="synonym">Basket willow</name>
    <dbReference type="NCBI Taxonomy" id="40686"/>
    <lineage>
        <taxon>Eukaryota</taxon>
        <taxon>Viridiplantae</taxon>
        <taxon>Streptophyta</taxon>
        <taxon>Embryophyta</taxon>
        <taxon>Tracheophyta</taxon>
        <taxon>Spermatophyta</taxon>
        <taxon>Magnoliopsida</taxon>
        <taxon>eudicotyledons</taxon>
        <taxon>Gunneridae</taxon>
        <taxon>Pentapetalae</taxon>
        <taxon>rosids</taxon>
        <taxon>fabids</taxon>
        <taxon>Malpighiales</taxon>
        <taxon>Salicaceae</taxon>
        <taxon>Saliceae</taxon>
        <taxon>Salix</taxon>
    </lineage>
</organism>
<proteinExistence type="predicted"/>
<evidence type="ECO:0000313" key="1">
    <source>
        <dbReference type="EMBL" id="VFU44462.1"/>
    </source>
</evidence>
<dbReference type="EMBL" id="CAADRP010001599">
    <property type="protein sequence ID" value="VFU44462.1"/>
    <property type="molecule type" value="Genomic_DNA"/>
</dbReference>